<dbReference type="Proteomes" id="UP000199375">
    <property type="component" value="Unassembled WGS sequence"/>
</dbReference>
<evidence type="ECO:0000313" key="1">
    <source>
        <dbReference type="EMBL" id="SCE73251.1"/>
    </source>
</evidence>
<proteinExistence type="predicted"/>
<reference evidence="1 2" key="1">
    <citation type="submission" date="2016-06" db="EMBL/GenBank/DDBJ databases">
        <authorList>
            <person name="Kjaerup R.B."/>
            <person name="Dalgaard T.S."/>
            <person name="Juul-Madsen H.R."/>
        </authorList>
    </citation>
    <scope>NUCLEOTIDE SEQUENCE [LARGE SCALE GENOMIC DNA]</scope>
    <source>
        <strain evidence="1 2">DSM 45626</strain>
    </source>
</reference>
<name>A0A1C4UNN8_9ACTN</name>
<evidence type="ECO:0000313" key="2">
    <source>
        <dbReference type="Proteomes" id="UP000199375"/>
    </source>
</evidence>
<organism evidence="1 2">
    <name type="scientific">Micromonospora haikouensis</name>
    <dbReference type="NCBI Taxonomy" id="686309"/>
    <lineage>
        <taxon>Bacteria</taxon>
        <taxon>Bacillati</taxon>
        <taxon>Actinomycetota</taxon>
        <taxon>Actinomycetes</taxon>
        <taxon>Micromonosporales</taxon>
        <taxon>Micromonosporaceae</taxon>
        <taxon>Micromonospora</taxon>
    </lineage>
</organism>
<dbReference type="EMBL" id="FMCW01000004">
    <property type="protein sequence ID" value="SCE73251.1"/>
    <property type="molecule type" value="Genomic_DNA"/>
</dbReference>
<dbReference type="AlphaFoldDB" id="A0A1C4UNN8"/>
<sequence length="107" mass="11447">MKWPRASAKHRKGIAETLATVTPALLATDWGVPSDKALRAALYGWVFNKARRDAGEPPADLAPAVHWLKANTVDLAALANAALVRKALDTLALRMDGAPACSRHRLG</sequence>
<accession>A0A1C4UNN8</accession>
<protein>
    <submittedName>
        <fullName evidence="1">Uncharacterized protein</fullName>
    </submittedName>
</protein>
<gene>
    <name evidence="1" type="ORF">GA0070558_104157</name>
</gene>